<dbReference type="EMBL" id="CADCVF010000024">
    <property type="protein sequence ID" value="CAA9451614.1"/>
    <property type="molecule type" value="Genomic_DNA"/>
</dbReference>
<dbReference type="AlphaFoldDB" id="A0A6J4QQ23"/>
<name>A0A6J4QQ23_9ACTN</name>
<protein>
    <submittedName>
        <fullName evidence="1">Uncharacterized protein</fullName>
    </submittedName>
</protein>
<proteinExistence type="predicted"/>
<accession>A0A6J4QQ23</accession>
<reference evidence="1" key="1">
    <citation type="submission" date="2020-02" db="EMBL/GenBank/DDBJ databases">
        <authorList>
            <person name="Meier V. D."/>
        </authorList>
    </citation>
    <scope>NUCLEOTIDE SEQUENCE</scope>
    <source>
        <strain evidence="1">AVDCRST_MAG58</strain>
    </source>
</reference>
<gene>
    <name evidence="1" type="ORF">AVDCRST_MAG58-2078</name>
</gene>
<sequence length="40" mass="4404">MRVFLLIRLAGCGGMPVLRLEAEEQSLQNDELSSEDANPT</sequence>
<organism evidence="1">
    <name type="scientific">uncultured Rubrobacteraceae bacterium</name>
    <dbReference type="NCBI Taxonomy" id="349277"/>
    <lineage>
        <taxon>Bacteria</taxon>
        <taxon>Bacillati</taxon>
        <taxon>Actinomycetota</taxon>
        <taxon>Rubrobacteria</taxon>
        <taxon>Rubrobacterales</taxon>
        <taxon>Rubrobacteraceae</taxon>
        <taxon>environmental samples</taxon>
    </lineage>
</organism>
<evidence type="ECO:0000313" key="1">
    <source>
        <dbReference type="EMBL" id="CAA9451614.1"/>
    </source>
</evidence>